<organism evidence="2 3">
    <name type="scientific">Filimonas zeae</name>
    <dbReference type="NCBI Taxonomy" id="1737353"/>
    <lineage>
        <taxon>Bacteria</taxon>
        <taxon>Pseudomonadati</taxon>
        <taxon>Bacteroidota</taxon>
        <taxon>Chitinophagia</taxon>
        <taxon>Chitinophagales</taxon>
        <taxon>Chitinophagaceae</taxon>
        <taxon>Filimonas</taxon>
    </lineage>
</organism>
<dbReference type="RefSeq" id="WP_188956485.1">
    <property type="nucleotide sequence ID" value="NZ_BMIB01000004.1"/>
</dbReference>
<reference evidence="2" key="1">
    <citation type="journal article" date="2014" name="Int. J. Syst. Evol. Microbiol.">
        <title>Complete genome sequence of Corynebacterium casei LMG S-19264T (=DSM 44701T), isolated from a smear-ripened cheese.</title>
        <authorList>
            <consortium name="US DOE Joint Genome Institute (JGI-PGF)"/>
            <person name="Walter F."/>
            <person name="Albersmeier A."/>
            <person name="Kalinowski J."/>
            <person name="Ruckert C."/>
        </authorList>
    </citation>
    <scope>NUCLEOTIDE SEQUENCE</scope>
    <source>
        <strain evidence="2">CGMCC 1.15290</strain>
    </source>
</reference>
<dbReference type="EMBL" id="BMIB01000004">
    <property type="protein sequence ID" value="GGH77686.1"/>
    <property type="molecule type" value="Genomic_DNA"/>
</dbReference>
<protein>
    <submittedName>
        <fullName evidence="2">Phosphatase PAP2 family protein</fullName>
    </submittedName>
</protein>
<evidence type="ECO:0000313" key="3">
    <source>
        <dbReference type="Proteomes" id="UP000627292"/>
    </source>
</evidence>
<accession>A0A917J3J9</accession>
<dbReference type="AlphaFoldDB" id="A0A917J3J9"/>
<reference evidence="2" key="2">
    <citation type="submission" date="2020-09" db="EMBL/GenBank/DDBJ databases">
        <authorList>
            <person name="Sun Q."/>
            <person name="Zhou Y."/>
        </authorList>
    </citation>
    <scope>NUCLEOTIDE SEQUENCE</scope>
    <source>
        <strain evidence="2">CGMCC 1.15290</strain>
    </source>
</reference>
<feature type="domain" description="Phosphatidic acid phosphatase type 2/haloperoxidase" evidence="1">
    <location>
        <begin position="73"/>
        <end position="185"/>
    </location>
</feature>
<dbReference type="Pfam" id="PF01569">
    <property type="entry name" value="PAP2"/>
    <property type="match status" value="1"/>
</dbReference>
<dbReference type="SMART" id="SM00014">
    <property type="entry name" value="acidPPc"/>
    <property type="match status" value="1"/>
</dbReference>
<dbReference type="InterPro" id="IPR036938">
    <property type="entry name" value="PAP2/HPO_sf"/>
</dbReference>
<dbReference type="PANTHER" id="PTHR14969:SF13">
    <property type="entry name" value="AT30094P"/>
    <property type="match status" value="1"/>
</dbReference>
<dbReference type="PANTHER" id="PTHR14969">
    <property type="entry name" value="SPHINGOSINE-1-PHOSPHATE PHOSPHOHYDROLASE"/>
    <property type="match status" value="1"/>
</dbReference>
<sequence length="204" mass="22040">MLKYTLLSILLWTAGHTCAQSLDVKILKSINVRSNYSPVMTNISNSAYFMGAGIPLGLIAAGQMTGDINLRNSGLKVAETIIVSSVVTELLKRAASRNRPAFTHPELIKAYSPGNDVKSWPSGHTSLAFSTAASVSLEFKRWYITVPAFAWAGSVAYSRMYLGAHYPSDVLCGAIVGTGTAFATHWLNKKLFPAKQTVKPLPAF</sequence>
<proteinExistence type="predicted"/>
<evidence type="ECO:0000313" key="2">
    <source>
        <dbReference type="EMBL" id="GGH77686.1"/>
    </source>
</evidence>
<dbReference type="Gene3D" id="1.20.144.10">
    <property type="entry name" value="Phosphatidic acid phosphatase type 2/haloperoxidase"/>
    <property type="match status" value="1"/>
</dbReference>
<keyword evidence="3" id="KW-1185">Reference proteome</keyword>
<name>A0A917J3J9_9BACT</name>
<dbReference type="InterPro" id="IPR000326">
    <property type="entry name" value="PAP2/HPO"/>
</dbReference>
<dbReference type="SUPFAM" id="SSF48317">
    <property type="entry name" value="Acid phosphatase/Vanadium-dependent haloperoxidase"/>
    <property type="match status" value="1"/>
</dbReference>
<gene>
    <name evidence="2" type="ORF">GCM10011379_44410</name>
</gene>
<comment type="caution">
    <text evidence="2">The sequence shown here is derived from an EMBL/GenBank/DDBJ whole genome shotgun (WGS) entry which is preliminary data.</text>
</comment>
<evidence type="ECO:0000259" key="1">
    <source>
        <dbReference type="SMART" id="SM00014"/>
    </source>
</evidence>
<dbReference type="CDD" id="cd03394">
    <property type="entry name" value="PAP2_like_5"/>
    <property type="match status" value="1"/>
</dbReference>
<dbReference type="Proteomes" id="UP000627292">
    <property type="component" value="Unassembled WGS sequence"/>
</dbReference>